<dbReference type="EMBL" id="FOCF01000004">
    <property type="protein sequence ID" value="SEN11995.1"/>
    <property type="molecule type" value="Genomic_DNA"/>
</dbReference>
<proteinExistence type="predicted"/>
<feature type="chain" id="PRO_5011514159" evidence="1">
    <location>
        <begin position="25"/>
        <end position="263"/>
    </location>
</feature>
<dbReference type="RefSeq" id="WP_212611428.1">
    <property type="nucleotide sequence ID" value="NZ_FOCF01000004.1"/>
</dbReference>
<evidence type="ECO:0000313" key="3">
    <source>
        <dbReference type="Proteomes" id="UP000199206"/>
    </source>
</evidence>
<dbReference type="AlphaFoldDB" id="A0A1H8DXU6"/>
<evidence type="ECO:0000313" key="2">
    <source>
        <dbReference type="EMBL" id="SEN11995.1"/>
    </source>
</evidence>
<evidence type="ECO:0000256" key="1">
    <source>
        <dbReference type="SAM" id="SignalP"/>
    </source>
</evidence>
<name>A0A1H8DXU6_9SPHN</name>
<feature type="signal peptide" evidence="1">
    <location>
        <begin position="1"/>
        <end position="24"/>
    </location>
</feature>
<keyword evidence="1" id="KW-0732">Signal</keyword>
<gene>
    <name evidence="2" type="ORF">SAMN05192583_2096</name>
</gene>
<accession>A0A1H8DXU6</accession>
<sequence length="263" mass="28473">MAVTLRLGLPALILNALAASVALGAPTSTKTIADLDLARPFAARSPWRFTATQGPPVEGLSGEPQDGKINLYISNDKGRSCAAGLADSLVLRAGPDLFSEPHFLDKALLVHPGDTTTLLLVQIASQPAMNGDQRTATLLFGYDRAADRVSRVYAHVTGRNNNQEVRYVTRGSLRGAVISAEPTSDAPFAFWVTVDRFVRPGRYKQVLRYRSATTYGDGNRLAVIDSEMPNIVRQLGLWRQGQPLPLPDGGCARPHLERGALWC</sequence>
<protein>
    <submittedName>
        <fullName evidence="2">Uncharacterized protein</fullName>
    </submittedName>
</protein>
<reference evidence="3" key="1">
    <citation type="submission" date="2016-10" db="EMBL/GenBank/DDBJ databases">
        <authorList>
            <person name="Varghese N."/>
            <person name="Submissions S."/>
        </authorList>
    </citation>
    <scope>NUCLEOTIDE SEQUENCE [LARGE SCALE GENOMIC DNA]</scope>
    <source>
        <strain evidence="3">S6-262</strain>
    </source>
</reference>
<organism evidence="2 3">
    <name type="scientific">Sphingomonas gellani</name>
    <dbReference type="NCBI Taxonomy" id="1166340"/>
    <lineage>
        <taxon>Bacteria</taxon>
        <taxon>Pseudomonadati</taxon>
        <taxon>Pseudomonadota</taxon>
        <taxon>Alphaproteobacteria</taxon>
        <taxon>Sphingomonadales</taxon>
        <taxon>Sphingomonadaceae</taxon>
        <taxon>Sphingomonas</taxon>
    </lineage>
</organism>
<dbReference type="STRING" id="1166340.SAMN05192583_2096"/>
<keyword evidence="3" id="KW-1185">Reference proteome</keyword>
<dbReference type="Proteomes" id="UP000199206">
    <property type="component" value="Unassembled WGS sequence"/>
</dbReference>